<keyword evidence="3" id="KW-1185">Reference proteome</keyword>
<organism evidence="2 3">
    <name type="scientific">Dreissena polymorpha</name>
    <name type="common">Zebra mussel</name>
    <name type="synonym">Mytilus polymorpha</name>
    <dbReference type="NCBI Taxonomy" id="45954"/>
    <lineage>
        <taxon>Eukaryota</taxon>
        <taxon>Metazoa</taxon>
        <taxon>Spiralia</taxon>
        <taxon>Lophotrochozoa</taxon>
        <taxon>Mollusca</taxon>
        <taxon>Bivalvia</taxon>
        <taxon>Autobranchia</taxon>
        <taxon>Heteroconchia</taxon>
        <taxon>Euheterodonta</taxon>
        <taxon>Imparidentia</taxon>
        <taxon>Neoheterodontei</taxon>
        <taxon>Myida</taxon>
        <taxon>Dreissenoidea</taxon>
        <taxon>Dreissenidae</taxon>
        <taxon>Dreissena</taxon>
    </lineage>
</organism>
<dbReference type="AlphaFoldDB" id="A0A9D4EXA2"/>
<dbReference type="EMBL" id="JAIWYP010000008">
    <property type="protein sequence ID" value="KAH3785612.1"/>
    <property type="molecule type" value="Genomic_DNA"/>
</dbReference>
<evidence type="ECO:0000313" key="3">
    <source>
        <dbReference type="Proteomes" id="UP000828390"/>
    </source>
</evidence>
<name>A0A9D4EXA2_DREPO</name>
<keyword evidence="1" id="KW-0732">Signal</keyword>
<reference evidence="2" key="2">
    <citation type="submission" date="2020-11" db="EMBL/GenBank/DDBJ databases">
        <authorList>
            <person name="McCartney M.A."/>
            <person name="Auch B."/>
            <person name="Kono T."/>
            <person name="Mallez S."/>
            <person name="Becker A."/>
            <person name="Gohl D.M."/>
            <person name="Silverstein K.A.T."/>
            <person name="Koren S."/>
            <person name="Bechman K.B."/>
            <person name="Herman A."/>
            <person name="Abrahante J.E."/>
            <person name="Garbe J."/>
        </authorList>
    </citation>
    <scope>NUCLEOTIDE SEQUENCE</scope>
    <source>
        <strain evidence="2">Duluth1</strain>
        <tissue evidence="2">Whole animal</tissue>
    </source>
</reference>
<sequence length="87" mass="9516">MVMPALGLVVLFTIIFELSVMTSNPYAHALSCSFIEFVGEILKFTAGTTHEVNVINEYRVGYGSSTNSGRGVAVMESLLHYLLTEKV</sequence>
<gene>
    <name evidence="2" type="ORF">DPMN_163705</name>
</gene>
<feature type="signal peptide" evidence="1">
    <location>
        <begin position="1"/>
        <end position="22"/>
    </location>
</feature>
<dbReference type="Proteomes" id="UP000828390">
    <property type="component" value="Unassembled WGS sequence"/>
</dbReference>
<comment type="caution">
    <text evidence="2">The sequence shown here is derived from an EMBL/GenBank/DDBJ whole genome shotgun (WGS) entry which is preliminary data.</text>
</comment>
<evidence type="ECO:0000313" key="2">
    <source>
        <dbReference type="EMBL" id="KAH3785612.1"/>
    </source>
</evidence>
<evidence type="ECO:0000256" key="1">
    <source>
        <dbReference type="SAM" id="SignalP"/>
    </source>
</evidence>
<protein>
    <submittedName>
        <fullName evidence="2">Uncharacterized protein</fullName>
    </submittedName>
</protein>
<reference evidence="2" key="1">
    <citation type="journal article" date="2019" name="bioRxiv">
        <title>The Genome of the Zebra Mussel, Dreissena polymorpha: A Resource for Invasive Species Research.</title>
        <authorList>
            <person name="McCartney M.A."/>
            <person name="Auch B."/>
            <person name="Kono T."/>
            <person name="Mallez S."/>
            <person name="Zhang Y."/>
            <person name="Obille A."/>
            <person name="Becker A."/>
            <person name="Abrahante J.E."/>
            <person name="Garbe J."/>
            <person name="Badalamenti J.P."/>
            <person name="Herman A."/>
            <person name="Mangelson H."/>
            <person name="Liachko I."/>
            <person name="Sullivan S."/>
            <person name="Sone E.D."/>
            <person name="Koren S."/>
            <person name="Silverstein K.A.T."/>
            <person name="Beckman K.B."/>
            <person name="Gohl D.M."/>
        </authorList>
    </citation>
    <scope>NUCLEOTIDE SEQUENCE</scope>
    <source>
        <strain evidence="2">Duluth1</strain>
        <tissue evidence="2">Whole animal</tissue>
    </source>
</reference>
<proteinExistence type="predicted"/>
<feature type="chain" id="PRO_5039632447" evidence="1">
    <location>
        <begin position="23"/>
        <end position="87"/>
    </location>
</feature>
<accession>A0A9D4EXA2</accession>